<organism evidence="1">
    <name type="scientific">Acinetobacter baumannii</name>
    <dbReference type="NCBI Taxonomy" id="470"/>
    <lineage>
        <taxon>Bacteria</taxon>
        <taxon>Pseudomonadati</taxon>
        <taxon>Pseudomonadota</taxon>
        <taxon>Gammaproteobacteria</taxon>
        <taxon>Moraxellales</taxon>
        <taxon>Moraxellaceae</taxon>
        <taxon>Acinetobacter</taxon>
        <taxon>Acinetobacter calcoaceticus/baumannii complex</taxon>
    </lineage>
</organism>
<dbReference type="AlphaFoldDB" id="A0ABD5D8Q5"/>
<accession>A0ABD5D8Q5</accession>
<name>A0ABD5D8Q5_ACIBA</name>
<dbReference type="RefSeq" id="WP_004716553.1">
    <property type="nucleotide sequence ID" value="NZ_CP110465.1"/>
</dbReference>
<evidence type="ECO:0000313" key="1">
    <source>
        <dbReference type="EMBL" id="MDR8261603.1"/>
    </source>
</evidence>
<sequence>MTFSKNALKFEIICTGKCVNYFGIPIYVPKGFKWLAMDEDGTIWAYTHKPRILTETFSLPQLAALFGQSSAEIVGYVDHYKGDWKKSLIKVKRLPKVKPCVRT</sequence>
<reference evidence="1" key="1">
    <citation type="submission" date="2019-07" db="EMBL/GenBank/DDBJ databases">
        <title>Biological characteristics of mucoid Acinetobacter baumannii from a general hospital in China.</title>
        <authorList>
            <person name="Hua X."/>
            <person name="Yu Y."/>
        </authorList>
    </citation>
    <scope>NUCLEOTIDE SEQUENCE [LARGE SCALE GENOMIC DNA]</scope>
    <source>
        <strain evidence="1">N41</strain>
    </source>
</reference>
<comment type="caution">
    <text evidence="1">The sequence shown here is derived from an EMBL/GenBank/DDBJ whole genome shotgun (WGS) entry which is preliminary data.</text>
</comment>
<protein>
    <submittedName>
        <fullName evidence="1">Uncharacterized protein</fullName>
    </submittedName>
</protein>
<proteinExistence type="predicted"/>
<dbReference type="EMBL" id="VMBB01000021">
    <property type="protein sequence ID" value="MDR8261603.1"/>
    <property type="molecule type" value="Genomic_DNA"/>
</dbReference>
<gene>
    <name evidence="1" type="ORF">FPK87_14190</name>
</gene>